<evidence type="ECO:0000313" key="1">
    <source>
        <dbReference type="EMBL" id="PIC44606.1"/>
    </source>
</evidence>
<dbReference type="Proteomes" id="UP000230233">
    <property type="component" value="Chromosome II"/>
</dbReference>
<dbReference type="EMBL" id="PDUG01000002">
    <property type="protein sequence ID" value="PIC44606.1"/>
    <property type="molecule type" value="Genomic_DNA"/>
</dbReference>
<comment type="caution">
    <text evidence="1">The sequence shown here is derived from an EMBL/GenBank/DDBJ whole genome shotgun (WGS) entry which is preliminary data.</text>
</comment>
<name>A0A2G5UZB2_9PELO</name>
<dbReference type="AlphaFoldDB" id="A0A2G5UZB2"/>
<keyword evidence="2" id="KW-1185">Reference proteome</keyword>
<proteinExistence type="predicted"/>
<evidence type="ECO:0000313" key="2">
    <source>
        <dbReference type="Proteomes" id="UP000230233"/>
    </source>
</evidence>
<reference evidence="2" key="1">
    <citation type="submission" date="2017-10" db="EMBL/GenBank/DDBJ databases">
        <title>Rapid genome shrinkage in a self-fertile nematode reveals novel sperm competition proteins.</title>
        <authorList>
            <person name="Yin D."/>
            <person name="Schwarz E.M."/>
            <person name="Thomas C.G."/>
            <person name="Felde R.L."/>
            <person name="Korf I.F."/>
            <person name="Cutter A.D."/>
            <person name="Schartner C.M."/>
            <person name="Ralston E.J."/>
            <person name="Meyer B.J."/>
            <person name="Haag E.S."/>
        </authorList>
    </citation>
    <scope>NUCLEOTIDE SEQUENCE [LARGE SCALE GENOMIC DNA]</scope>
    <source>
        <strain evidence="2">JU1422</strain>
    </source>
</reference>
<protein>
    <submittedName>
        <fullName evidence="1">Uncharacterized protein</fullName>
    </submittedName>
</protein>
<accession>A0A2G5UZB2</accession>
<organism evidence="1 2">
    <name type="scientific">Caenorhabditis nigoni</name>
    <dbReference type="NCBI Taxonomy" id="1611254"/>
    <lineage>
        <taxon>Eukaryota</taxon>
        <taxon>Metazoa</taxon>
        <taxon>Ecdysozoa</taxon>
        <taxon>Nematoda</taxon>
        <taxon>Chromadorea</taxon>
        <taxon>Rhabditida</taxon>
        <taxon>Rhabditina</taxon>
        <taxon>Rhabditomorpha</taxon>
        <taxon>Rhabditoidea</taxon>
        <taxon>Rhabditidae</taxon>
        <taxon>Peloderinae</taxon>
        <taxon>Caenorhabditis</taxon>
    </lineage>
</organism>
<gene>
    <name evidence="1" type="primary">Cnig_chr_II.g4917</name>
    <name evidence="1" type="ORF">B9Z55_004917</name>
</gene>
<sequence>MCRMEKTTWICVVRILCYDDGLVRGLSTVDRSHLRLKESARICEDIKSASTSLFRDRSRTNSWGSKKKF</sequence>